<dbReference type="EMBL" id="MDDS01000006">
    <property type="protein sequence ID" value="ODP39286.1"/>
    <property type="molecule type" value="Genomic_DNA"/>
</dbReference>
<dbReference type="RefSeq" id="WP_069319057.1">
    <property type="nucleotide sequence ID" value="NZ_MDDS01000006.1"/>
</dbReference>
<evidence type="ECO:0000256" key="1">
    <source>
        <dbReference type="SAM" id="MobiDB-lite"/>
    </source>
</evidence>
<evidence type="ECO:0000313" key="4">
    <source>
        <dbReference type="Proteomes" id="UP000094487"/>
    </source>
</evidence>
<proteinExistence type="predicted"/>
<organism evidence="3 4">
    <name type="scientific">Sphingomonas turrisvirgatae</name>
    <dbReference type="NCBI Taxonomy" id="1888892"/>
    <lineage>
        <taxon>Bacteria</taxon>
        <taxon>Pseudomonadati</taxon>
        <taxon>Pseudomonadota</taxon>
        <taxon>Alphaproteobacteria</taxon>
        <taxon>Sphingomonadales</taxon>
        <taxon>Sphingomonadaceae</taxon>
        <taxon>Sphingomonas</taxon>
    </lineage>
</organism>
<feature type="domain" description="Putative exodeoxyribonuclease 8 PDDEXK-like" evidence="2">
    <location>
        <begin position="87"/>
        <end position="290"/>
    </location>
</feature>
<gene>
    <name evidence="3" type="ORF">BFL28_10760</name>
</gene>
<evidence type="ECO:0000259" key="2">
    <source>
        <dbReference type="Pfam" id="PF12684"/>
    </source>
</evidence>
<evidence type="ECO:0000313" key="3">
    <source>
        <dbReference type="EMBL" id="ODP39286.1"/>
    </source>
</evidence>
<name>A0A1E3LZP7_9SPHN</name>
<sequence>MDNPFDPAYVEREPVIDDTPAPATAASQFVTAGVHRLPAGDYHADPAPLPSLSATLGKLITAKSPLHAWHASRRLNPGYVSVERKTFDIGTAAHRAVLGCGDDYCAIPPEVLASNGAASTKEAKAFIADARARGLTPIKEDEVAQVEAMRDVAHARLASYGITLDPDRSELSAFAQLDGAWCRAMFDNVPADPKLPIYDYKTCEDARPEACLKSILNYGYDVQAEHYLAVWKAATGEDRDFVFIFQEKPEPHEVTLIRLSGSFRDIGQTRAARARRIWAECVTTNKWPGYPAGVHEVDAPAWLIEREFQEEM</sequence>
<comment type="caution">
    <text evidence="3">The sequence shown here is derived from an EMBL/GenBank/DDBJ whole genome shotgun (WGS) entry which is preliminary data.</text>
</comment>
<keyword evidence="4" id="KW-1185">Reference proteome</keyword>
<dbReference type="InterPro" id="IPR011604">
    <property type="entry name" value="PDDEXK-like_dom_sf"/>
</dbReference>
<dbReference type="AlphaFoldDB" id="A0A1E3LZP7"/>
<dbReference type="Gene3D" id="3.90.320.10">
    <property type="match status" value="1"/>
</dbReference>
<dbReference type="Pfam" id="PF12684">
    <property type="entry name" value="DUF3799"/>
    <property type="match status" value="1"/>
</dbReference>
<dbReference type="InterPro" id="IPR024432">
    <property type="entry name" value="Put_RecE_PDDEXK-like_dom"/>
</dbReference>
<accession>A0A1E3LZP7</accession>
<protein>
    <recommendedName>
        <fullName evidence="2">Putative exodeoxyribonuclease 8 PDDEXK-like domain-containing protein</fullName>
    </recommendedName>
</protein>
<dbReference type="STRING" id="1888892.BFL28_10760"/>
<feature type="region of interest" description="Disordered" evidence="1">
    <location>
        <begin position="1"/>
        <end position="21"/>
    </location>
</feature>
<dbReference type="Proteomes" id="UP000094487">
    <property type="component" value="Unassembled WGS sequence"/>
</dbReference>
<reference evidence="3 4" key="1">
    <citation type="submission" date="2016-08" db="EMBL/GenBank/DDBJ databases">
        <title>Draft genome of the agarase producing Sphingomonas sp. MCT13.</title>
        <authorList>
            <person name="D'Andrea M.M."/>
            <person name="Rossolini G.M."/>
            <person name="Thaller M.C."/>
        </authorList>
    </citation>
    <scope>NUCLEOTIDE SEQUENCE [LARGE SCALE GENOMIC DNA]</scope>
    <source>
        <strain evidence="3 4">MCT13</strain>
    </source>
</reference>
<dbReference type="OrthoDB" id="3292504at2"/>